<feature type="transmembrane region" description="Helical" evidence="1">
    <location>
        <begin position="199"/>
        <end position="219"/>
    </location>
</feature>
<feature type="domain" description="Ig-like" evidence="2">
    <location>
        <begin position="227"/>
        <end position="312"/>
    </location>
</feature>
<dbReference type="InterPro" id="IPR007110">
    <property type="entry name" value="Ig-like_dom"/>
</dbReference>
<dbReference type="Gene3D" id="2.60.40.10">
    <property type="entry name" value="Immunoglobulins"/>
    <property type="match status" value="1"/>
</dbReference>
<sequence>MPLIHRALFTWFILLIFLVLLVLRLDQRIQWNWFIVFIPMWLYDNILLIYIIFNMISYCKNGRVSSLRRETWYMTAVLMKLSAQILICLKLEAPYWLLPAKVVLAPFWLLLPILAILTITRTCSWRFNEIAQNSSNVVHNISTQQITRCHLVYYKYFPLHKDGYNRVINNSCKPVLLSQSYGNEDGIIKLNLKVLASTCYNRDFVAMRIFLLFYLSMVLHRKGIARATVTVKEIAAGHLAELPCLSSDDQHRFMFWQLTDDRHVIGPGNPLDVNKYNYEVLTGTLYIRGVSTAESGFYKCISKGIHDHSAVNVHIVELIVKKNWEEVWENDFEANLLRGMAATMVVVVAVAVILLIIIIKRKRSQGFFDLDESRENSPARFRGNIINTSAMPTQEVDNDGGIENPLDIDFPKVFNQMQKDQGLP</sequence>
<dbReference type="PANTHER" id="PTHR13568:SF4">
    <property type="entry name" value="TRANSMEMBRANE PROTEIN 60"/>
    <property type="match status" value="1"/>
</dbReference>
<feature type="transmembrane region" description="Helical" evidence="1">
    <location>
        <begin position="336"/>
        <end position="359"/>
    </location>
</feature>
<dbReference type="InterPro" id="IPR019396">
    <property type="entry name" value="TM_Fragile-X-F-assoc"/>
</dbReference>
<accession>A0ABD2AIL3</accession>
<comment type="caution">
    <text evidence="3">The sequence shown here is derived from an EMBL/GenBank/DDBJ whole genome shotgun (WGS) entry which is preliminary data.</text>
</comment>
<evidence type="ECO:0000256" key="1">
    <source>
        <dbReference type="SAM" id="Phobius"/>
    </source>
</evidence>
<dbReference type="InterPro" id="IPR013783">
    <property type="entry name" value="Ig-like_fold"/>
</dbReference>
<dbReference type="PANTHER" id="PTHR13568">
    <property type="entry name" value="FAM11A, B PROTEIN"/>
    <property type="match status" value="1"/>
</dbReference>
<feature type="transmembrane region" description="Helical" evidence="1">
    <location>
        <begin position="31"/>
        <end position="53"/>
    </location>
</feature>
<dbReference type="Pfam" id="PF10269">
    <property type="entry name" value="Tmemb_185A"/>
    <property type="match status" value="1"/>
</dbReference>
<dbReference type="InterPro" id="IPR036179">
    <property type="entry name" value="Ig-like_dom_sf"/>
</dbReference>
<feature type="transmembrane region" description="Helical" evidence="1">
    <location>
        <begin position="103"/>
        <end position="120"/>
    </location>
</feature>
<proteinExistence type="predicted"/>
<name>A0ABD2AIL3_VESSQ</name>
<keyword evidence="1" id="KW-1133">Transmembrane helix</keyword>
<organism evidence="3 4">
    <name type="scientific">Vespula squamosa</name>
    <name type="common">Southern yellow jacket</name>
    <name type="synonym">Wasp</name>
    <dbReference type="NCBI Taxonomy" id="30214"/>
    <lineage>
        <taxon>Eukaryota</taxon>
        <taxon>Metazoa</taxon>
        <taxon>Ecdysozoa</taxon>
        <taxon>Arthropoda</taxon>
        <taxon>Hexapoda</taxon>
        <taxon>Insecta</taxon>
        <taxon>Pterygota</taxon>
        <taxon>Neoptera</taxon>
        <taxon>Endopterygota</taxon>
        <taxon>Hymenoptera</taxon>
        <taxon>Apocrita</taxon>
        <taxon>Aculeata</taxon>
        <taxon>Vespoidea</taxon>
        <taxon>Vespidae</taxon>
        <taxon>Vespinae</taxon>
        <taxon>Vespula</taxon>
    </lineage>
</organism>
<evidence type="ECO:0000313" key="3">
    <source>
        <dbReference type="EMBL" id="KAL2720467.1"/>
    </source>
</evidence>
<feature type="transmembrane region" description="Helical" evidence="1">
    <location>
        <begin position="73"/>
        <end position="97"/>
    </location>
</feature>
<dbReference type="AlphaFoldDB" id="A0ABD2AIL3"/>
<keyword evidence="4" id="KW-1185">Reference proteome</keyword>
<gene>
    <name evidence="3" type="ORF">V1478_010043</name>
</gene>
<evidence type="ECO:0000259" key="2">
    <source>
        <dbReference type="PROSITE" id="PS50835"/>
    </source>
</evidence>
<feature type="transmembrane region" description="Helical" evidence="1">
    <location>
        <begin position="7"/>
        <end position="25"/>
    </location>
</feature>
<dbReference type="PROSITE" id="PS50835">
    <property type="entry name" value="IG_LIKE"/>
    <property type="match status" value="1"/>
</dbReference>
<dbReference type="EMBL" id="JAUDFV010000146">
    <property type="protein sequence ID" value="KAL2720467.1"/>
    <property type="molecule type" value="Genomic_DNA"/>
</dbReference>
<keyword evidence="1" id="KW-0472">Membrane</keyword>
<keyword evidence="1 3" id="KW-0812">Transmembrane</keyword>
<reference evidence="3 4" key="1">
    <citation type="journal article" date="2024" name="Ann. Entomol. Soc. Am.">
        <title>Genomic analyses of the southern and eastern yellowjacket wasps (Hymenoptera: Vespidae) reveal evolutionary signatures of social life.</title>
        <authorList>
            <person name="Catto M.A."/>
            <person name="Caine P.B."/>
            <person name="Orr S.E."/>
            <person name="Hunt B.G."/>
            <person name="Goodisman M.A.D."/>
        </authorList>
    </citation>
    <scope>NUCLEOTIDE SEQUENCE [LARGE SCALE GENOMIC DNA]</scope>
    <source>
        <strain evidence="3">233</strain>
        <tissue evidence="3">Head and thorax</tissue>
    </source>
</reference>
<protein>
    <submittedName>
        <fullName evidence="3">Transmembrane protein 60</fullName>
    </submittedName>
</protein>
<dbReference type="SUPFAM" id="SSF48726">
    <property type="entry name" value="Immunoglobulin"/>
    <property type="match status" value="1"/>
</dbReference>
<evidence type="ECO:0000313" key="4">
    <source>
        <dbReference type="Proteomes" id="UP001607302"/>
    </source>
</evidence>
<dbReference type="Proteomes" id="UP001607302">
    <property type="component" value="Unassembled WGS sequence"/>
</dbReference>